<evidence type="ECO:0000313" key="1">
    <source>
        <dbReference type="EMBL" id="EEP45120.1"/>
    </source>
</evidence>
<dbReference type="STRING" id="521003.COLINT_02166"/>
<name>C4F802_9ACTN</name>
<comment type="caution">
    <text evidence="1">The sequence shown here is derived from an EMBL/GenBank/DDBJ whole genome shotgun (WGS) entry which is preliminary data.</text>
</comment>
<dbReference type="AlphaFoldDB" id="C4F802"/>
<dbReference type="HOGENOM" id="CLU_2632040_0_0_11"/>
<accession>C4F802</accession>
<reference evidence="1 2" key="1">
    <citation type="submission" date="2009-04" db="EMBL/GenBank/DDBJ databases">
        <authorList>
            <person name="Weinstock G."/>
            <person name="Sodergren E."/>
            <person name="Clifton S."/>
            <person name="Fulton L."/>
            <person name="Fulton B."/>
            <person name="Courtney L."/>
            <person name="Fronick C."/>
            <person name="Harrison M."/>
            <person name="Strong C."/>
            <person name="Farmer C."/>
            <person name="Delahaunty K."/>
            <person name="Markovic C."/>
            <person name="Hall O."/>
            <person name="Minx P."/>
            <person name="Tomlinson C."/>
            <person name="Mitreva M."/>
            <person name="Nelson J."/>
            <person name="Hou S."/>
            <person name="Wollam A."/>
            <person name="Pepin K.H."/>
            <person name="Johnson M."/>
            <person name="Bhonagiri V."/>
            <person name="Nash W.E."/>
            <person name="Warren W."/>
            <person name="Chinwalla A."/>
            <person name="Mardis E.R."/>
            <person name="Wilson R.K."/>
        </authorList>
    </citation>
    <scope>NUCLEOTIDE SEQUENCE [LARGE SCALE GENOMIC DNA]</scope>
    <source>
        <strain evidence="1 2">DSM 13280</strain>
    </source>
</reference>
<proteinExistence type="predicted"/>
<dbReference type="Proteomes" id="UP000003295">
    <property type="component" value="Unassembled WGS sequence"/>
</dbReference>
<protein>
    <submittedName>
        <fullName evidence="1">Uncharacterized protein</fullName>
    </submittedName>
</protein>
<sequence length="77" mass="8285">MLEMVEATLALMCVMMKTPRKLKIALMMMAALGGRQRVVTHVAIAFGASVQPLTKMTPSVSKTVMASIGLEKTCAMK</sequence>
<gene>
    <name evidence="1" type="ORF">COLINT_02166</name>
</gene>
<dbReference type="EMBL" id="ABXH02000003">
    <property type="protein sequence ID" value="EEP45120.1"/>
    <property type="molecule type" value="Genomic_DNA"/>
</dbReference>
<organism evidence="1 2">
    <name type="scientific">Collinsella intestinalis DSM 13280</name>
    <dbReference type="NCBI Taxonomy" id="521003"/>
    <lineage>
        <taxon>Bacteria</taxon>
        <taxon>Bacillati</taxon>
        <taxon>Actinomycetota</taxon>
        <taxon>Coriobacteriia</taxon>
        <taxon>Coriobacteriales</taxon>
        <taxon>Coriobacteriaceae</taxon>
        <taxon>Collinsella</taxon>
    </lineage>
</organism>
<evidence type="ECO:0000313" key="2">
    <source>
        <dbReference type="Proteomes" id="UP000003295"/>
    </source>
</evidence>